<feature type="transmembrane region" description="Helical" evidence="2">
    <location>
        <begin position="524"/>
        <end position="543"/>
    </location>
</feature>
<organism evidence="3 4">
    <name type="scientific">Streptomyces cynarae</name>
    <dbReference type="NCBI Taxonomy" id="2981134"/>
    <lineage>
        <taxon>Bacteria</taxon>
        <taxon>Bacillati</taxon>
        <taxon>Actinomycetota</taxon>
        <taxon>Actinomycetes</taxon>
        <taxon>Kitasatosporales</taxon>
        <taxon>Streptomycetaceae</taxon>
        <taxon>Streptomyces</taxon>
    </lineage>
</organism>
<keyword evidence="2" id="KW-1133">Transmembrane helix</keyword>
<evidence type="ECO:0000313" key="3">
    <source>
        <dbReference type="EMBL" id="UXY25105.1"/>
    </source>
</evidence>
<feature type="transmembrane region" description="Helical" evidence="2">
    <location>
        <begin position="793"/>
        <end position="813"/>
    </location>
</feature>
<sequence>MILAIACRGYSSAEAQNGAPDPCMTNQLSARVANAEIDFNQHARTHVQVQSKMTIKVPETAWPLAKDLMLGSESSKYRTAMRCLLREGENIDGNLQKNPRNAEWRFRNPQVTAKDNLVTVRYDALAWVKTASIVQIGPWEINAKESDKWKVYLRPPKTLEKARWEHIEVKLGGLNTGNIKRPAVSASKNSLVWAAQPPQNVEVDVDPPWQRTLALHTEQSFWSTVGVASWWVCASAVIALAALRLRRKALSDQSGQNERDVQVSTFQVSGANKRCHESSGKALFHWSGLSTAVALAVLLLISHPVISVPSSWRALISIAAAVTLALVARPWCQVVVDPDPHTGAGTSANTKAGVDEPASPGAGTDTNHRDVRSRQARVIIATVSAVAVIGLLVVLAPHLFGLQAELKPEAPLTVSRAVGLTLLGLATLWLWLAAMAAWGWRFALEGGLVRSSWTSKWNHTPARWVALVGVLLAVVAGAMFSCFWWANEHQWRRVTWLLDQTSSNSRDINISKFLVMFPFTGLTWLYAYTWVLTGIALIAFLRVEAQRSRTGGVEYALWPDGKAEGLLTAAVFAFVVGLRNVPFAGSIALYGVWLPLNIASLCAVVTLGRRWSVLGFRVSNDGMGTQPSFPVRRLGSKWGRHELLKKAHQYRSLQHQLYLVDHGRIEGVTREQLETKLHELHEWLIAGCGEGHPPDQDSVLDVALAWGPEDHWWDNARHAGRLAFYFGIPASAALVWLTHLKDYQSWILTLHDPIGFPEILANLLTYQAAWAGAGFVMGALWRLLPGRRGPVRALAITAAFAIPVCLGALLSRITDTDLGYAFLTVLLMLTILTLTSMWMDSATFTEERQLWPTRFGLLLSVYQLRGLSAQIAYLLGQVSIAVGIWVQLASAKSLPPVR</sequence>
<gene>
    <name evidence="3" type="ORF">N8I84_41630</name>
</gene>
<feature type="transmembrane region" description="Helical" evidence="2">
    <location>
        <begin position="871"/>
        <end position="888"/>
    </location>
</feature>
<reference evidence="3" key="1">
    <citation type="submission" date="2022-10" db="EMBL/GenBank/DDBJ databases">
        <authorList>
            <person name="Mo P."/>
        </authorList>
    </citation>
    <scope>NUCLEOTIDE SEQUENCE</scope>
    <source>
        <strain evidence="3">HUAS 13-4</strain>
        <plasmid evidence="3">punmamed2</plasmid>
    </source>
</reference>
<feature type="transmembrane region" description="Helical" evidence="2">
    <location>
        <begin position="312"/>
        <end position="332"/>
    </location>
</feature>
<dbReference type="Proteomes" id="UP001061298">
    <property type="component" value="Plasmid punmamed2"/>
</dbReference>
<evidence type="ECO:0000313" key="4">
    <source>
        <dbReference type="Proteomes" id="UP001061298"/>
    </source>
</evidence>
<keyword evidence="3" id="KW-0614">Plasmid</keyword>
<feature type="transmembrane region" description="Helical" evidence="2">
    <location>
        <begin position="464"/>
        <end position="486"/>
    </location>
</feature>
<dbReference type="RefSeq" id="WP_263235477.1">
    <property type="nucleotide sequence ID" value="NZ_CP106794.1"/>
</dbReference>
<feature type="region of interest" description="Disordered" evidence="1">
    <location>
        <begin position="342"/>
        <end position="369"/>
    </location>
</feature>
<protein>
    <submittedName>
        <fullName evidence="3">DUF6185 family protein</fullName>
    </submittedName>
</protein>
<dbReference type="InterPro" id="IPR046176">
    <property type="entry name" value="DUF6185"/>
</dbReference>
<dbReference type="Pfam" id="PF19683">
    <property type="entry name" value="DUF6185"/>
    <property type="match status" value="2"/>
</dbReference>
<name>A0ABY6EEL5_9ACTN</name>
<feature type="transmembrane region" description="Helical" evidence="2">
    <location>
        <begin position="587"/>
        <end position="607"/>
    </location>
</feature>
<feature type="transmembrane region" description="Helical" evidence="2">
    <location>
        <begin position="819"/>
        <end position="839"/>
    </location>
</feature>
<keyword evidence="2" id="KW-0472">Membrane</keyword>
<feature type="transmembrane region" description="Helical" evidence="2">
    <location>
        <begin position="283"/>
        <end position="306"/>
    </location>
</feature>
<feature type="transmembrane region" description="Helical" evidence="2">
    <location>
        <begin position="221"/>
        <end position="243"/>
    </location>
</feature>
<feature type="transmembrane region" description="Helical" evidence="2">
    <location>
        <begin position="378"/>
        <end position="400"/>
    </location>
</feature>
<feature type="transmembrane region" description="Helical" evidence="2">
    <location>
        <begin position="759"/>
        <end position="781"/>
    </location>
</feature>
<geneLocation type="plasmid" evidence="3 4">
    <name>punmamed2</name>
</geneLocation>
<evidence type="ECO:0000256" key="2">
    <source>
        <dbReference type="SAM" id="Phobius"/>
    </source>
</evidence>
<dbReference type="EMBL" id="CP106794">
    <property type="protein sequence ID" value="UXY25105.1"/>
    <property type="molecule type" value="Genomic_DNA"/>
</dbReference>
<keyword evidence="2" id="KW-0812">Transmembrane</keyword>
<feature type="transmembrane region" description="Helical" evidence="2">
    <location>
        <begin position="563"/>
        <end position="581"/>
    </location>
</feature>
<accession>A0ABY6EEL5</accession>
<evidence type="ECO:0000256" key="1">
    <source>
        <dbReference type="SAM" id="MobiDB-lite"/>
    </source>
</evidence>
<feature type="transmembrane region" description="Helical" evidence="2">
    <location>
        <begin position="722"/>
        <end position="739"/>
    </location>
</feature>
<feature type="transmembrane region" description="Helical" evidence="2">
    <location>
        <begin position="420"/>
        <end position="443"/>
    </location>
</feature>
<keyword evidence="4" id="KW-1185">Reference proteome</keyword>
<proteinExistence type="predicted"/>